<dbReference type="Proteomes" id="UP000193498">
    <property type="component" value="Unassembled WGS sequence"/>
</dbReference>
<dbReference type="InParanoid" id="A0A1Y1XZ69"/>
<dbReference type="PROSITE" id="PS50011">
    <property type="entry name" value="PROTEIN_KINASE_DOM"/>
    <property type="match status" value="1"/>
</dbReference>
<dbReference type="STRING" id="1314790.A0A1Y1XZ69"/>
<dbReference type="InterPro" id="IPR008271">
    <property type="entry name" value="Ser/Thr_kinase_AS"/>
</dbReference>
<protein>
    <submittedName>
        <fullName evidence="2">Kinase-like protein</fullName>
    </submittedName>
</protein>
<evidence type="ECO:0000259" key="1">
    <source>
        <dbReference type="PROSITE" id="PS50011"/>
    </source>
</evidence>
<comment type="caution">
    <text evidence="2">The sequence shown here is derived from an EMBL/GenBank/DDBJ whole genome shotgun (WGS) entry which is preliminary data.</text>
</comment>
<dbReference type="AlphaFoldDB" id="A0A1Y1XZ69"/>
<proteinExistence type="predicted"/>
<dbReference type="PANTHER" id="PTHR24345">
    <property type="entry name" value="SERINE/THREONINE-PROTEIN KINASE PLK"/>
    <property type="match status" value="1"/>
</dbReference>
<dbReference type="Pfam" id="PF00069">
    <property type="entry name" value="Pkinase"/>
    <property type="match status" value="1"/>
</dbReference>
<sequence length="205" mass="23028">MNISNEIYIAASLDHENIVRTVDVLEENGKIYEVMEYCPRDLFSVFETSNPTESEVNKYFVELVHGIAHLHSRGIAHRDLKLENVCIGEDGHLKIIDFGPYHLEYIPASGVIGSSTFIAPEDDIWALGVLYICMLTRLFPWEKATADDKNFALFMNSWDSASFGEQCRIKPLNSGFGSSLDNSSMLSSLAISETSRDRCPVSHCR</sequence>
<keyword evidence="3" id="KW-1185">Reference proteome</keyword>
<dbReference type="OrthoDB" id="6513151at2759"/>
<evidence type="ECO:0000313" key="2">
    <source>
        <dbReference type="EMBL" id="ORX90786.1"/>
    </source>
</evidence>
<dbReference type="GO" id="GO:0005634">
    <property type="term" value="C:nucleus"/>
    <property type="evidence" value="ECO:0007669"/>
    <property type="project" value="TreeGrafter"/>
</dbReference>
<keyword evidence="2" id="KW-0418">Kinase</keyword>
<dbReference type="SMART" id="SM00220">
    <property type="entry name" value="S_TKc"/>
    <property type="match status" value="1"/>
</dbReference>
<evidence type="ECO:0000313" key="3">
    <source>
        <dbReference type="Proteomes" id="UP000193498"/>
    </source>
</evidence>
<gene>
    <name evidence="2" type="ORF">K493DRAFT_325783</name>
</gene>
<dbReference type="Gene3D" id="1.10.510.10">
    <property type="entry name" value="Transferase(Phosphotransferase) domain 1"/>
    <property type="match status" value="1"/>
</dbReference>
<dbReference type="PROSITE" id="PS00108">
    <property type="entry name" value="PROTEIN_KINASE_ST"/>
    <property type="match status" value="1"/>
</dbReference>
<dbReference type="GO" id="GO:0005524">
    <property type="term" value="F:ATP binding"/>
    <property type="evidence" value="ECO:0007669"/>
    <property type="project" value="InterPro"/>
</dbReference>
<dbReference type="SUPFAM" id="SSF56112">
    <property type="entry name" value="Protein kinase-like (PK-like)"/>
    <property type="match status" value="1"/>
</dbReference>
<accession>A0A1Y1XZ69</accession>
<dbReference type="GO" id="GO:0004672">
    <property type="term" value="F:protein kinase activity"/>
    <property type="evidence" value="ECO:0007669"/>
    <property type="project" value="InterPro"/>
</dbReference>
<dbReference type="InterPro" id="IPR011009">
    <property type="entry name" value="Kinase-like_dom_sf"/>
</dbReference>
<dbReference type="InterPro" id="IPR000719">
    <property type="entry name" value="Prot_kinase_dom"/>
</dbReference>
<dbReference type="EMBL" id="MCFE01000359">
    <property type="protein sequence ID" value="ORX90786.1"/>
    <property type="molecule type" value="Genomic_DNA"/>
</dbReference>
<organism evidence="2 3">
    <name type="scientific">Basidiobolus meristosporus CBS 931.73</name>
    <dbReference type="NCBI Taxonomy" id="1314790"/>
    <lineage>
        <taxon>Eukaryota</taxon>
        <taxon>Fungi</taxon>
        <taxon>Fungi incertae sedis</taxon>
        <taxon>Zoopagomycota</taxon>
        <taxon>Entomophthoromycotina</taxon>
        <taxon>Basidiobolomycetes</taxon>
        <taxon>Basidiobolales</taxon>
        <taxon>Basidiobolaceae</taxon>
        <taxon>Basidiobolus</taxon>
    </lineage>
</organism>
<name>A0A1Y1XZ69_9FUNG</name>
<reference evidence="2 3" key="1">
    <citation type="submission" date="2016-07" db="EMBL/GenBank/DDBJ databases">
        <title>Pervasive Adenine N6-methylation of Active Genes in Fungi.</title>
        <authorList>
            <consortium name="DOE Joint Genome Institute"/>
            <person name="Mondo S.J."/>
            <person name="Dannebaum R.O."/>
            <person name="Kuo R.C."/>
            <person name="Labutti K."/>
            <person name="Haridas S."/>
            <person name="Kuo A."/>
            <person name="Salamov A."/>
            <person name="Ahrendt S.R."/>
            <person name="Lipzen A."/>
            <person name="Sullivan W."/>
            <person name="Andreopoulos W.B."/>
            <person name="Clum A."/>
            <person name="Lindquist E."/>
            <person name="Daum C."/>
            <person name="Ramamoorthy G.K."/>
            <person name="Gryganskyi A."/>
            <person name="Culley D."/>
            <person name="Magnuson J.K."/>
            <person name="James T.Y."/>
            <person name="O'Malley M.A."/>
            <person name="Stajich J.E."/>
            <person name="Spatafora J.W."/>
            <person name="Visel A."/>
            <person name="Grigoriev I.V."/>
        </authorList>
    </citation>
    <scope>NUCLEOTIDE SEQUENCE [LARGE SCALE GENOMIC DNA]</scope>
    <source>
        <strain evidence="2 3">CBS 931.73</strain>
    </source>
</reference>
<feature type="domain" description="Protein kinase" evidence="1">
    <location>
        <begin position="1"/>
        <end position="205"/>
    </location>
</feature>
<keyword evidence="2" id="KW-0808">Transferase</keyword>